<dbReference type="AlphaFoldDB" id="A0A663MZM8"/>
<dbReference type="PROSITE" id="PS50089">
    <property type="entry name" value="ZF_RING_2"/>
    <property type="match status" value="1"/>
</dbReference>
<protein>
    <recommendedName>
        <fullName evidence="6">RING-type domain-containing protein</fullName>
    </recommendedName>
</protein>
<dbReference type="Ensembl" id="ENSACUT00000017963.1">
    <property type="protein sequence ID" value="ENSACUP00000016843.1"/>
    <property type="gene ID" value="ENSACUG00000011310.1"/>
</dbReference>
<evidence type="ECO:0000313" key="7">
    <source>
        <dbReference type="Ensembl" id="ENSACUP00000016843.1"/>
    </source>
</evidence>
<keyword evidence="1" id="KW-0479">Metal-binding</keyword>
<keyword evidence="5" id="KW-0812">Transmembrane</keyword>
<organism evidence="7 8">
    <name type="scientific">Athene cunicularia</name>
    <name type="common">Burrowing owl</name>
    <name type="synonym">Speotyto cunicularia</name>
    <dbReference type="NCBI Taxonomy" id="194338"/>
    <lineage>
        <taxon>Eukaryota</taxon>
        <taxon>Metazoa</taxon>
        <taxon>Chordata</taxon>
        <taxon>Craniata</taxon>
        <taxon>Vertebrata</taxon>
        <taxon>Euteleostomi</taxon>
        <taxon>Archelosauria</taxon>
        <taxon>Archosauria</taxon>
        <taxon>Dinosauria</taxon>
        <taxon>Saurischia</taxon>
        <taxon>Theropoda</taxon>
        <taxon>Coelurosauria</taxon>
        <taxon>Aves</taxon>
        <taxon>Neognathae</taxon>
        <taxon>Neoaves</taxon>
        <taxon>Telluraves</taxon>
        <taxon>Strigiformes</taxon>
        <taxon>Strigidae</taxon>
        <taxon>Athene</taxon>
    </lineage>
</organism>
<evidence type="ECO:0000256" key="4">
    <source>
        <dbReference type="PROSITE-ProRule" id="PRU00175"/>
    </source>
</evidence>
<accession>A0A663MZM8</accession>
<dbReference type="InterPro" id="IPR001841">
    <property type="entry name" value="Znf_RING"/>
</dbReference>
<keyword evidence="3" id="KW-0862">Zinc</keyword>
<dbReference type="InterPro" id="IPR013083">
    <property type="entry name" value="Znf_RING/FYVE/PHD"/>
</dbReference>
<reference evidence="7" key="2">
    <citation type="submission" date="2025-09" db="UniProtKB">
        <authorList>
            <consortium name="Ensembl"/>
        </authorList>
    </citation>
    <scope>IDENTIFICATION</scope>
</reference>
<dbReference type="PANTHER" id="PTHR47662:SF1">
    <property type="entry name" value="RING-TYPE DOMAIN-CONTAINING PROTEIN"/>
    <property type="match status" value="1"/>
</dbReference>
<keyword evidence="2 4" id="KW-0863">Zinc-finger</keyword>
<evidence type="ECO:0000256" key="3">
    <source>
        <dbReference type="ARBA" id="ARBA00022833"/>
    </source>
</evidence>
<dbReference type="GO" id="GO:0008270">
    <property type="term" value="F:zinc ion binding"/>
    <property type="evidence" value="ECO:0007669"/>
    <property type="project" value="UniProtKB-KW"/>
</dbReference>
<dbReference type="Gene3D" id="3.30.40.10">
    <property type="entry name" value="Zinc/RING finger domain, C3HC4 (zinc finger)"/>
    <property type="match status" value="1"/>
</dbReference>
<evidence type="ECO:0000256" key="2">
    <source>
        <dbReference type="ARBA" id="ARBA00022771"/>
    </source>
</evidence>
<evidence type="ECO:0000256" key="5">
    <source>
        <dbReference type="SAM" id="Phobius"/>
    </source>
</evidence>
<evidence type="ECO:0000313" key="8">
    <source>
        <dbReference type="Proteomes" id="UP000472269"/>
    </source>
</evidence>
<sequence length="144" mass="15787">PCPHSFPQCFTHNLDLLYHGLIVPLCKVTSILVTMIAGIQLLARCTKSYQSWREGKEQSKEWWPGCPPSMVRGAAGYPEDCAICLQACEPGQALKMLSCSHAFHGKCIDLWHCAQPGSKTCPLCLYSVTAVALISLGAHNNEQE</sequence>
<feature type="transmembrane region" description="Helical" evidence="5">
    <location>
        <begin position="21"/>
        <end position="43"/>
    </location>
</feature>
<dbReference type="SMART" id="SM00184">
    <property type="entry name" value="RING"/>
    <property type="match status" value="1"/>
</dbReference>
<evidence type="ECO:0000259" key="6">
    <source>
        <dbReference type="PROSITE" id="PS50089"/>
    </source>
</evidence>
<dbReference type="PANTHER" id="PTHR47662">
    <property type="entry name" value="RING-TYPE DOMAIN-CONTAINING PROTEIN"/>
    <property type="match status" value="1"/>
</dbReference>
<name>A0A663MZM8_ATHCN</name>
<dbReference type="Pfam" id="PF17123">
    <property type="entry name" value="zf-RING_11"/>
    <property type="match status" value="1"/>
</dbReference>
<dbReference type="SUPFAM" id="SSF57850">
    <property type="entry name" value="RING/U-box"/>
    <property type="match status" value="1"/>
</dbReference>
<reference evidence="7" key="1">
    <citation type="submission" date="2025-08" db="UniProtKB">
        <authorList>
            <consortium name="Ensembl"/>
        </authorList>
    </citation>
    <scope>IDENTIFICATION</scope>
</reference>
<dbReference type="Proteomes" id="UP000472269">
    <property type="component" value="Unplaced"/>
</dbReference>
<evidence type="ECO:0000256" key="1">
    <source>
        <dbReference type="ARBA" id="ARBA00022723"/>
    </source>
</evidence>
<feature type="domain" description="RING-type" evidence="6">
    <location>
        <begin position="81"/>
        <end position="124"/>
    </location>
</feature>
<proteinExistence type="predicted"/>
<keyword evidence="5" id="KW-0472">Membrane</keyword>
<keyword evidence="5" id="KW-1133">Transmembrane helix</keyword>
<keyword evidence="8" id="KW-1185">Reference proteome</keyword>